<feature type="region of interest" description="Disordered" evidence="1">
    <location>
        <begin position="1"/>
        <end position="189"/>
    </location>
</feature>
<accession>A0A7S2L9R8</accession>
<feature type="compositionally biased region" description="Basic and acidic residues" evidence="1">
    <location>
        <begin position="168"/>
        <end position="178"/>
    </location>
</feature>
<gene>
    <name evidence="2" type="ORF">SMAR0320_LOCUS9942</name>
</gene>
<protein>
    <submittedName>
        <fullName evidence="2">Uncharacterized protein</fullName>
    </submittedName>
</protein>
<name>A0A7S2L9R8_9STRA</name>
<reference evidence="2" key="1">
    <citation type="submission" date="2021-01" db="EMBL/GenBank/DDBJ databases">
        <authorList>
            <person name="Corre E."/>
            <person name="Pelletier E."/>
            <person name="Niang G."/>
            <person name="Scheremetjew M."/>
            <person name="Finn R."/>
            <person name="Kale V."/>
            <person name="Holt S."/>
            <person name="Cochrane G."/>
            <person name="Meng A."/>
            <person name="Brown T."/>
            <person name="Cohen L."/>
        </authorList>
    </citation>
    <scope>NUCLEOTIDE SEQUENCE</scope>
    <source>
        <strain evidence="2">SM1012Den-03</strain>
    </source>
</reference>
<feature type="compositionally biased region" description="Polar residues" evidence="1">
    <location>
        <begin position="42"/>
        <end position="53"/>
    </location>
</feature>
<feature type="region of interest" description="Disordered" evidence="1">
    <location>
        <begin position="322"/>
        <end position="408"/>
    </location>
</feature>
<feature type="region of interest" description="Disordered" evidence="1">
    <location>
        <begin position="614"/>
        <end position="639"/>
    </location>
</feature>
<evidence type="ECO:0000313" key="2">
    <source>
        <dbReference type="EMBL" id="CAD9599887.1"/>
    </source>
</evidence>
<dbReference type="AlphaFoldDB" id="A0A7S2L9R8"/>
<feature type="compositionally biased region" description="Polar residues" evidence="1">
    <location>
        <begin position="82"/>
        <end position="99"/>
    </location>
</feature>
<feature type="compositionally biased region" description="Pro residues" evidence="1">
    <location>
        <begin position="507"/>
        <end position="525"/>
    </location>
</feature>
<organism evidence="2">
    <name type="scientific">Skeletonema marinoi</name>
    <dbReference type="NCBI Taxonomy" id="267567"/>
    <lineage>
        <taxon>Eukaryota</taxon>
        <taxon>Sar</taxon>
        <taxon>Stramenopiles</taxon>
        <taxon>Ochrophyta</taxon>
        <taxon>Bacillariophyta</taxon>
        <taxon>Coscinodiscophyceae</taxon>
        <taxon>Thalassiosirophycidae</taxon>
        <taxon>Thalassiosirales</taxon>
        <taxon>Skeletonemataceae</taxon>
        <taxon>Skeletonema</taxon>
        <taxon>Skeletonema marinoi-dohrnii complex</taxon>
    </lineage>
</organism>
<dbReference type="EMBL" id="HBGZ01013924">
    <property type="protein sequence ID" value="CAD9599887.1"/>
    <property type="molecule type" value="Transcribed_RNA"/>
</dbReference>
<feature type="compositionally biased region" description="Polar residues" evidence="1">
    <location>
        <begin position="352"/>
        <end position="388"/>
    </location>
</feature>
<feature type="compositionally biased region" description="Low complexity" evidence="1">
    <location>
        <begin position="322"/>
        <end position="342"/>
    </location>
</feature>
<feature type="compositionally biased region" description="Low complexity" evidence="1">
    <location>
        <begin position="461"/>
        <end position="479"/>
    </location>
</feature>
<evidence type="ECO:0000256" key="1">
    <source>
        <dbReference type="SAM" id="MobiDB-lite"/>
    </source>
</evidence>
<feature type="compositionally biased region" description="Low complexity" evidence="1">
    <location>
        <begin position="147"/>
        <end position="164"/>
    </location>
</feature>
<feature type="region of interest" description="Disordered" evidence="1">
    <location>
        <begin position="502"/>
        <end position="525"/>
    </location>
</feature>
<proteinExistence type="predicted"/>
<feature type="region of interest" description="Disordered" evidence="1">
    <location>
        <begin position="422"/>
        <end position="479"/>
    </location>
</feature>
<sequence>MNNDHVEPYDIIREPSPMISDSGETSSERGERGSMKALAAAATTTSNERSPSQKAVIINEDDADIYIPTQNSNGSGSGNRVPATTVNGRSPRLQGQTGALLNRADPLSLSNSGPTTALNIMRRSGGRSNSDTTSGSGGASNQDGRVPRSVVTSTVSPPSSATPVISNVDRRGGNHGERNSNSGMPPTTAMDYRPSQIFGMGQGGGGGYPQHTNAHDIHRARWEQEQRELAADYYPSANNYPFDYYNSPGSMGMYYQQQQLNQPPPASLRYRQQQMPAETNAAADRLAMEHRLQVEQRLQEYYQPRVPHQVPPSMVVLPHQVQAAQLQQQHQQQQQQHQRAGQNEGGGADSSKPPTRSSSPGVSSTHRNQVHQQLQRSGSPGVTSVNRNQVHHRRTQSQQQQPPHAYEERDWRTNQVWREDDHSHTASLGGLKIPTPPPPAIYTTERGPSDKPSAGMPSANSLPPRLQQQPSQQQGRVPGSMTIDQYDITHAQMYGLYMQDLQQQQQVPPPHVSATPSPPPGPMPPPSTPIMTGMDPRVQHQMNLMAMMFQHQQGGGIPPPHISPIPRGLMYPQQYYAPQHNFYQGGIPGAVGQQPPMPREVIVPNPSVTAAETAAGTAADSNVPSPYHGPEPTVAPSPISRVKSSKTKVTFSHLQIRTYETILGDNPSCTGGPSLSIGWRYNPEHFDSTVDEYERKQDELYGGPGIRPLDIDLVLHRTERESILMKMGYTQSDLAEAVRRLNKAKSRRRQTVHNLPVMFLEEKAESCKRSVGRLFLNRQRTRHMYDEWKKGDKSKPRETRRNSV</sequence>
<feature type="compositionally biased region" description="Basic and acidic residues" evidence="1">
    <location>
        <begin position="1"/>
        <end position="13"/>
    </location>
</feature>
<feature type="compositionally biased region" description="Polar residues" evidence="1">
    <location>
        <begin position="126"/>
        <end position="143"/>
    </location>
</feature>
<feature type="compositionally biased region" description="Polar residues" evidence="1">
    <location>
        <begin position="108"/>
        <end position="118"/>
    </location>
</feature>